<dbReference type="GO" id="GO:0004674">
    <property type="term" value="F:protein serine/threonine kinase activity"/>
    <property type="evidence" value="ECO:0007669"/>
    <property type="project" value="UniProtKB-KW"/>
</dbReference>
<evidence type="ECO:0000256" key="15">
    <source>
        <dbReference type="ARBA" id="ARBA00073273"/>
    </source>
</evidence>
<dbReference type="CDD" id="cd16974">
    <property type="entry name" value="Alpha_kinase_ALPK2"/>
    <property type="match status" value="1"/>
</dbReference>
<feature type="region of interest" description="Disordered" evidence="17">
    <location>
        <begin position="113"/>
        <end position="172"/>
    </location>
</feature>
<dbReference type="InterPro" id="IPR013098">
    <property type="entry name" value="Ig_I-set"/>
</dbReference>
<evidence type="ECO:0000256" key="9">
    <source>
        <dbReference type="ARBA" id="ARBA00023136"/>
    </source>
</evidence>
<evidence type="ECO:0000256" key="16">
    <source>
        <dbReference type="ARBA" id="ARBA00080408"/>
    </source>
</evidence>
<feature type="compositionally biased region" description="Basic and acidic residues" evidence="17">
    <location>
        <begin position="1458"/>
        <end position="1475"/>
    </location>
</feature>
<dbReference type="Gene3D" id="2.60.40.10">
    <property type="entry name" value="Immunoglobulins"/>
    <property type="match status" value="2"/>
</dbReference>
<evidence type="ECO:0000256" key="14">
    <source>
        <dbReference type="ARBA" id="ARBA00059647"/>
    </source>
</evidence>
<feature type="region of interest" description="Disordered" evidence="17">
    <location>
        <begin position="2116"/>
        <end position="2150"/>
    </location>
</feature>
<dbReference type="GeneID" id="109381744"/>
<dbReference type="SUPFAM" id="SSF56112">
    <property type="entry name" value="Protein kinase-like (PK-like)"/>
    <property type="match status" value="1"/>
</dbReference>
<comment type="similarity">
    <text evidence="2">Belongs to the protein kinase superfamily. Alpha-type protein kinase family. ALPK subfamily.</text>
</comment>
<dbReference type="PANTHER" id="PTHR47091">
    <property type="entry name" value="ALPHA-PROTEIN KINASE 2-RELATED"/>
    <property type="match status" value="1"/>
</dbReference>
<evidence type="ECO:0000256" key="6">
    <source>
        <dbReference type="ARBA" id="ARBA00022679"/>
    </source>
</evidence>
<sequence>MWHERMTDSGGPQRRTLCFLSTLLSQKVPETSDTALRCIIAGQPKPEVTWYKNGQTIEDCDIVSSYEFFENQYTHVLHLYGCSQNDAAVYQISAKNGSGMICCSASIEVEHSSENPQLSPNLKDDRDTGWPHGTETSEQKSTDQVDEKEPPYKEDERPSLGTPISADSPSSEFNHLRSLQLLTSNDISASTSENLWDVKGTRQTEEACDPNDTEGITDGLLFPNSPDKQDVCWHGTMQPKGAKLMDSALNNHEDLNSSHQNPNVQKYISVSLPLLEAATSIYPGDEATINKQDSPQVSSRDSDSDYELCPEITLTCTEEFSDDDLEYLECSDVMTDYSNAVWQWDLQGPEHVFLLESDDEVMEFSECCLGECGFFLSEMGPGPQVSDNTGPMEATAGFCGYHSQPQDMRVRCHQASTHSPSSPQTGMTLTLGPNHDGTSTVTDQGRDKLPIASAENDYPGIQGETRDSYQAGEEFASDNLFDMDKALTEGEVNRLSGELEKSGMNQCLETTAEQRREKDFSSRRGSEKPARVRRPGIKGKPKKLSPNLKDSAAAGTLHLLYPNEPVKHPPAQSEKKERSLAKEEEATDRNSHFHAGEGAIPTQAEQEAKTLPTPPGILPKEGNLNLEGEGVQVNNLFETSWVPDQSDQPQVQIQETVKERISLSQMPAFSEPVGEESAFTGTTTNSFPNLGAINEENASLAQHLEIERCTQGPQQEENQDREDNAPGHIWEDLGPELSLPGANHANMSKCELPVRLPQEGGTDAREPEVLSVAFPVPANIVPTLETVCDGPRGREAVCVMELLEAGDKGTCDTMDPQVGAPVDKYLPQETCFIDSELAESQSKVSDLCSPDEKTLDVPCQTQDSEPPQSTCRSNKDRNSAVFPSSIITCTGNISQKISESATGENPAQVENATSMLASTGQANQEMLSPSVSGGLEERQPLSSEKNSSVQFEKGGDESPSTSSPDTTDIPASHSSTVKFPQEIPTTLTDNLEVTRESGDTPTVTIATNVHPAKYLPVSIAGNSHADGPEESSPLLPHDDSFQLLANGLLGPILNGSTIESPKEPLCMAPREPGVPVCVLPLSEGEGFCSNSPLHIDNQPGDKSCTMDRADDRNLEENFQEKGSETTQRVQQERLPHQGSLLEDNFQESCPMTSTAQGDINPVPLDHSSANSGEERRQRSGLGTSVSVVAKATVEDDSQAVSNDPPLSNILPQEYQQSGPGHWEAGSKLKIITLEAPVAEVWPSRQLTDSECKESGAGAVIPDRVWALSDVLKTAAAGPELDPSEITASAYSPQAGSGSALANRRIHRTHWSSLSSQYLNQPRFLESSVDPVGERLCVMDLPSEAAETGGQESVSTVSQNQEENHLSMDHAASFKQCLTFPKILESSVDPIDEMGVVEWKAETQEPSESALRVIREENTLNDGNLDQRVDIQPAILPVPCPQQSGGTISSENSINRNQEASDRGDAGQSQHDKAKVDIQPAILPVPGPDGGGETIPSGYNRSQAQEGHERRSGVAEQSTNHKADFVSPTSPLSSCLAMTHASVGVDTHNTIGQIHDVPENDLVEPRNLQCAFSESEERGAIMSECDKHLCSPSGLTQLPFASSPAGNITNFSISHKIEEPQNGDTKASASGSPAVTLAFISGECVSETVPKTLQDPCQPSLTLGHGRKSGEQSLTHMAAQTGRSQVTASEEVKKKQKTTGSGYLAEGVKKKILSKVAALRLRLEEKENARKNSGFLKKIPKLETSVSHTDEKKDLQKPPCQREGKAPVLLKKIEAEMFPDQSGNVKLSCQFAEIHEDSTVWWTKDSESIAQVQRSAGDNSTVSLVIVQASQKDQGLYYCSIKNSYGKATAEFNLTAEVLEQLSSHHDTKGCEEIEFSQLIFKEDFLHDSYFGDRLRGQIATEELHFGEGVHRKAFRSKVMQGLMPIFQPGHACVLKVHNAVAYGTRNNDELVQRNYKLAAQECYVQNTARYYAKIYAAEAQPLEGFGEVPEIIPIFLIHRPENNIPYATVEEELIGEFVKYSIRDGKEINFLRRESEAGQKCCTFQHWVYEKTGGCLLVTDMQGVGMKLTDVGIATLAKGYKGFKGNCSMTFIDQFKALHQCNKYCKMLGLKSLQNNNQKQKKPSVGKNKIQPNSTTVKKTAPGTPAEKKT</sequence>
<accession>A0A8B7R6E2</accession>
<evidence type="ECO:0000256" key="1">
    <source>
        <dbReference type="ARBA" id="ARBA00004187"/>
    </source>
</evidence>
<feature type="compositionally biased region" description="Basic and acidic residues" evidence="17">
    <location>
        <begin position="512"/>
        <end position="530"/>
    </location>
</feature>
<dbReference type="Pfam" id="PF02816">
    <property type="entry name" value="Alpha_kinase"/>
    <property type="match status" value="1"/>
</dbReference>
<name>A0A8B7R6E2_HIPAR</name>
<evidence type="ECO:0000259" key="18">
    <source>
        <dbReference type="PROSITE" id="PS50835"/>
    </source>
</evidence>
<dbReference type="EC" id="2.7.11.1" evidence="3"/>
<gene>
    <name evidence="21" type="primary">ALPK2</name>
</gene>
<feature type="compositionally biased region" description="Basic and acidic residues" evidence="17">
    <location>
        <begin position="1505"/>
        <end position="1523"/>
    </location>
</feature>
<evidence type="ECO:0000313" key="20">
    <source>
        <dbReference type="Proteomes" id="UP000694851"/>
    </source>
</evidence>
<evidence type="ECO:0000256" key="13">
    <source>
        <dbReference type="ARBA" id="ARBA00048679"/>
    </source>
</evidence>
<keyword evidence="7" id="KW-0677">Repeat</keyword>
<evidence type="ECO:0000259" key="19">
    <source>
        <dbReference type="PROSITE" id="PS51158"/>
    </source>
</evidence>
<evidence type="ECO:0000256" key="2">
    <source>
        <dbReference type="ARBA" id="ARBA00008651"/>
    </source>
</evidence>
<dbReference type="InterPro" id="IPR007110">
    <property type="entry name" value="Ig-like_dom"/>
</dbReference>
<keyword evidence="20" id="KW-1185">Reference proteome</keyword>
<dbReference type="SUPFAM" id="SSF48726">
    <property type="entry name" value="Immunoglobulin"/>
    <property type="match status" value="2"/>
</dbReference>
<dbReference type="GO" id="GO:0016323">
    <property type="term" value="C:basolateral plasma membrane"/>
    <property type="evidence" value="ECO:0007669"/>
    <property type="project" value="UniProtKB-SubCell"/>
</dbReference>
<evidence type="ECO:0000256" key="3">
    <source>
        <dbReference type="ARBA" id="ARBA00012513"/>
    </source>
</evidence>
<dbReference type="InterPro" id="IPR004166">
    <property type="entry name" value="a-kinase_dom"/>
</dbReference>
<keyword evidence="8 21" id="KW-0418">Kinase</keyword>
<feature type="region of interest" description="Disordered" evidence="17">
    <location>
        <begin position="844"/>
        <end position="877"/>
    </location>
</feature>
<keyword evidence="6" id="KW-0808">Transferase</keyword>
<organism evidence="20 21">
    <name type="scientific">Hipposideros armiger</name>
    <name type="common">Great Himalayan leaf-nosed bat</name>
    <dbReference type="NCBI Taxonomy" id="186990"/>
    <lineage>
        <taxon>Eukaryota</taxon>
        <taxon>Metazoa</taxon>
        <taxon>Chordata</taxon>
        <taxon>Craniata</taxon>
        <taxon>Vertebrata</taxon>
        <taxon>Euteleostomi</taxon>
        <taxon>Mammalia</taxon>
        <taxon>Eutheria</taxon>
        <taxon>Laurasiatheria</taxon>
        <taxon>Chiroptera</taxon>
        <taxon>Yinpterochiroptera</taxon>
        <taxon>Rhinolophoidea</taxon>
        <taxon>Hipposideridae</taxon>
        <taxon>Hipposideros</taxon>
    </lineage>
</organism>
<keyword evidence="4" id="KW-1003">Cell membrane</keyword>
<feature type="compositionally biased region" description="Polar residues" evidence="17">
    <location>
        <begin position="973"/>
        <end position="991"/>
    </location>
</feature>
<evidence type="ECO:0000256" key="8">
    <source>
        <dbReference type="ARBA" id="ARBA00022777"/>
    </source>
</evidence>
<evidence type="ECO:0000256" key="7">
    <source>
        <dbReference type="ARBA" id="ARBA00022737"/>
    </source>
</evidence>
<feature type="region of interest" description="Disordered" evidence="17">
    <location>
        <begin position="1679"/>
        <end position="1699"/>
    </location>
</feature>
<feature type="compositionally biased region" description="Polar residues" evidence="17">
    <location>
        <begin position="415"/>
        <end position="428"/>
    </location>
</feature>
<dbReference type="InterPro" id="IPR036179">
    <property type="entry name" value="Ig-like_dom_sf"/>
</dbReference>
<keyword evidence="9" id="KW-0472">Membrane</keyword>
<dbReference type="FunFam" id="2.60.40.10:FF:000032">
    <property type="entry name" value="palladin isoform X1"/>
    <property type="match status" value="1"/>
</dbReference>
<dbReference type="Proteomes" id="UP000694851">
    <property type="component" value="Unplaced"/>
</dbReference>
<feature type="region of interest" description="Disordered" evidence="17">
    <location>
        <begin position="1152"/>
        <end position="1184"/>
    </location>
</feature>
<feature type="region of interest" description="Disordered" evidence="17">
    <location>
        <begin position="203"/>
        <end position="223"/>
    </location>
</feature>
<dbReference type="InterPro" id="IPR003599">
    <property type="entry name" value="Ig_sub"/>
</dbReference>
<dbReference type="PANTHER" id="PTHR47091:SF2">
    <property type="entry name" value="ALPHA-PROTEIN KINASE 2"/>
    <property type="match status" value="1"/>
</dbReference>
<dbReference type="FunFam" id="3.20.200.10:FF:000005">
    <property type="entry name" value="Alpha-protein kinase 2"/>
    <property type="match status" value="1"/>
</dbReference>
<comment type="catalytic activity">
    <reaction evidence="13">
        <text>L-seryl-[protein] + ATP = O-phospho-L-seryl-[protein] + ADP + H(+)</text>
        <dbReference type="Rhea" id="RHEA:17989"/>
        <dbReference type="Rhea" id="RHEA-COMP:9863"/>
        <dbReference type="Rhea" id="RHEA-COMP:11604"/>
        <dbReference type="ChEBI" id="CHEBI:15378"/>
        <dbReference type="ChEBI" id="CHEBI:29999"/>
        <dbReference type="ChEBI" id="CHEBI:30616"/>
        <dbReference type="ChEBI" id="CHEBI:83421"/>
        <dbReference type="ChEBI" id="CHEBI:456216"/>
        <dbReference type="EC" id="2.7.11.1"/>
    </reaction>
</comment>
<feature type="compositionally biased region" description="Basic and acidic residues" evidence="17">
    <location>
        <begin position="122"/>
        <end position="158"/>
    </location>
</feature>
<feature type="compositionally biased region" description="Basic and acidic residues" evidence="17">
    <location>
        <begin position="573"/>
        <end position="595"/>
    </location>
</feature>
<dbReference type="SMART" id="SM00409">
    <property type="entry name" value="IG"/>
    <property type="match status" value="2"/>
</dbReference>
<dbReference type="Pfam" id="PF07679">
    <property type="entry name" value="I-set"/>
    <property type="match status" value="2"/>
</dbReference>
<dbReference type="Gene3D" id="3.20.200.10">
    <property type="entry name" value="MHCK/EF2 kinase"/>
    <property type="match status" value="1"/>
</dbReference>
<feature type="compositionally biased region" description="Basic residues" evidence="17">
    <location>
        <begin position="531"/>
        <end position="543"/>
    </location>
</feature>
<dbReference type="InterPro" id="IPR003598">
    <property type="entry name" value="Ig_sub2"/>
</dbReference>
<keyword evidence="5" id="KW-0723">Serine/threonine-protein kinase</keyword>
<evidence type="ECO:0000256" key="4">
    <source>
        <dbReference type="ARBA" id="ARBA00022475"/>
    </source>
</evidence>
<comment type="function">
    <text evidence="14">Protein kinase that recognizes phosphorylation sites in which the surrounding peptides have an alpha-helical conformation. Regulates cardiac development and cardiomyocyte differentiation by negatively regulating Wnt/beta-catenin signaling.</text>
</comment>
<dbReference type="CTD" id="115701"/>
<feature type="domain" description="Alpha-type protein kinase" evidence="19">
    <location>
        <begin position="1881"/>
        <end position="2113"/>
    </location>
</feature>
<feature type="region of interest" description="Disordered" evidence="17">
    <location>
        <begin position="415"/>
        <end position="445"/>
    </location>
</feature>
<feature type="compositionally biased region" description="Low complexity" evidence="17">
    <location>
        <begin position="957"/>
        <end position="972"/>
    </location>
</feature>
<dbReference type="GO" id="GO:0005524">
    <property type="term" value="F:ATP binding"/>
    <property type="evidence" value="ECO:0007669"/>
    <property type="project" value="InterPro"/>
</dbReference>
<feature type="compositionally biased region" description="Polar residues" evidence="17">
    <location>
        <begin position="859"/>
        <end position="872"/>
    </location>
</feature>
<comment type="catalytic activity">
    <reaction evidence="12">
        <text>L-threonyl-[protein] + ATP = O-phospho-L-threonyl-[protein] + ADP + H(+)</text>
        <dbReference type="Rhea" id="RHEA:46608"/>
        <dbReference type="Rhea" id="RHEA-COMP:11060"/>
        <dbReference type="Rhea" id="RHEA-COMP:11605"/>
        <dbReference type="ChEBI" id="CHEBI:15378"/>
        <dbReference type="ChEBI" id="CHEBI:30013"/>
        <dbReference type="ChEBI" id="CHEBI:30616"/>
        <dbReference type="ChEBI" id="CHEBI:61977"/>
        <dbReference type="ChEBI" id="CHEBI:456216"/>
        <dbReference type="EC" id="2.7.11.1"/>
    </reaction>
</comment>
<proteinExistence type="inferred from homology"/>
<feature type="region of interest" description="Disordered" evidence="17">
    <location>
        <begin position="1436"/>
        <end position="1526"/>
    </location>
</feature>
<evidence type="ECO:0000256" key="10">
    <source>
        <dbReference type="ARBA" id="ARBA00023157"/>
    </source>
</evidence>
<evidence type="ECO:0000256" key="12">
    <source>
        <dbReference type="ARBA" id="ARBA00047899"/>
    </source>
</evidence>
<dbReference type="CDD" id="cd00096">
    <property type="entry name" value="Ig"/>
    <property type="match status" value="1"/>
</dbReference>
<evidence type="ECO:0000256" key="5">
    <source>
        <dbReference type="ARBA" id="ARBA00022527"/>
    </source>
</evidence>
<feature type="compositionally biased region" description="Polar residues" evidence="17">
    <location>
        <begin position="1440"/>
        <end position="1457"/>
    </location>
</feature>
<feature type="compositionally biased region" description="Polar residues" evidence="17">
    <location>
        <begin position="940"/>
        <end position="950"/>
    </location>
</feature>
<feature type="region of interest" description="Disordered" evidence="17">
    <location>
        <begin position="498"/>
        <end position="548"/>
    </location>
</feature>
<evidence type="ECO:0000313" key="21">
    <source>
        <dbReference type="RefSeq" id="XP_019496232.1"/>
    </source>
</evidence>
<feature type="region of interest" description="Disordered" evidence="17">
    <location>
        <begin position="561"/>
        <end position="624"/>
    </location>
</feature>
<dbReference type="SMART" id="SM00408">
    <property type="entry name" value="IGc2"/>
    <property type="match status" value="2"/>
</dbReference>
<evidence type="ECO:0000256" key="11">
    <source>
        <dbReference type="ARBA" id="ARBA00023319"/>
    </source>
</evidence>
<reference evidence="21" key="1">
    <citation type="submission" date="2025-08" db="UniProtKB">
        <authorList>
            <consortium name="RefSeq"/>
        </authorList>
    </citation>
    <scope>IDENTIFICATION</scope>
    <source>
        <tissue evidence="21">Muscle</tissue>
    </source>
</reference>
<feature type="region of interest" description="Disordered" evidence="17">
    <location>
        <begin position="711"/>
        <end position="731"/>
    </location>
</feature>
<keyword evidence="11" id="KW-0393">Immunoglobulin domain</keyword>
<comment type="subcellular location">
    <subcellularLocation>
        <location evidence="1">Basolateral cell membrane</location>
    </subcellularLocation>
</comment>
<dbReference type="RefSeq" id="XP_019496232.1">
    <property type="nucleotide sequence ID" value="XM_019640687.1"/>
</dbReference>
<dbReference type="OrthoDB" id="301415at2759"/>
<feature type="region of interest" description="Disordered" evidence="17">
    <location>
        <begin position="921"/>
        <end position="1003"/>
    </location>
</feature>
<feature type="domain" description="Ig-like" evidence="18">
    <location>
        <begin position="12"/>
        <end position="119"/>
    </location>
</feature>
<feature type="compositionally biased region" description="Basic and acidic residues" evidence="17">
    <location>
        <begin position="721"/>
        <end position="731"/>
    </location>
</feature>
<dbReference type="PROSITE" id="PS50835">
    <property type="entry name" value="IG_LIKE"/>
    <property type="match status" value="2"/>
</dbReference>
<dbReference type="KEGG" id="hai:109381744"/>
<evidence type="ECO:0000256" key="17">
    <source>
        <dbReference type="SAM" id="MobiDB-lite"/>
    </source>
</evidence>
<dbReference type="InterPro" id="IPR013783">
    <property type="entry name" value="Ig-like_fold"/>
</dbReference>
<dbReference type="InterPro" id="IPR011009">
    <property type="entry name" value="Kinase-like_dom_sf"/>
</dbReference>
<dbReference type="SMART" id="SM00811">
    <property type="entry name" value="Alpha_kinase"/>
    <property type="match status" value="1"/>
</dbReference>
<keyword evidence="10" id="KW-1015">Disulfide bond</keyword>
<protein>
    <recommendedName>
        <fullName evidence="15">Alpha-protein kinase 2</fullName>
        <ecNumber evidence="3">2.7.11.1</ecNumber>
    </recommendedName>
    <alternativeName>
        <fullName evidence="16">Heart alpha-protein kinase</fullName>
    </alternativeName>
</protein>
<dbReference type="PROSITE" id="PS51158">
    <property type="entry name" value="ALPHA_KINASE"/>
    <property type="match status" value="1"/>
</dbReference>
<feature type="compositionally biased region" description="Polar residues" evidence="17">
    <location>
        <begin position="921"/>
        <end position="931"/>
    </location>
</feature>
<feature type="domain" description="Ig-like" evidence="18">
    <location>
        <begin position="1766"/>
        <end position="1854"/>
    </location>
</feature>